<dbReference type="EMBL" id="GG663739">
    <property type="protein sequence ID" value="EEH56908.1"/>
    <property type="molecule type" value="Genomic_DNA"/>
</dbReference>
<keyword evidence="3" id="KW-1185">Reference proteome</keyword>
<dbReference type="KEGG" id="mpp:MICPUCDRAFT_57993"/>
<dbReference type="RefSeq" id="XP_003058453.1">
    <property type="nucleotide sequence ID" value="XM_003058407.1"/>
</dbReference>
<dbReference type="OrthoDB" id="498004at2759"/>
<organism evidence="3">
    <name type="scientific">Micromonas pusilla (strain CCMP1545)</name>
    <name type="common">Picoplanktonic green alga</name>
    <dbReference type="NCBI Taxonomy" id="564608"/>
    <lineage>
        <taxon>Eukaryota</taxon>
        <taxon>Viridiplantae</taxon>
        <taxon>Chlorophyta</taxon>
        <taxon>Mamiellophyceae</taxon>
        <taxon>Mamiellales</taxon>
        <taxon>Mamiellaceae</taxon>
        <taxon>Micromonas</taxon>
    </lineage>
</organism>
<evidence type="ECO:0000313" key="3">
    <source>
        <dbReference type="Proteomes" id="UP000001876"/>
    </source>
</evidence>
<dbReference type="AlphaFoldDB" id="C1MTA3"/>
<proteinExistence type="predicted"/>
<gene>
    <name evidence="2" type="ORF">MICPUCDRAFT_57993</name>
</gene>
<dbReference type="Proteomes" id="UP000001876">
    <property type="component" value="Unassembled WGS sequence"/>
</dbReference>
<dbReference type="OMA" id="CIKRVYP"/>
<feature type="compositionally biased region" description="Low complexity" evidence="1">
    <location>
        <begin position="13"/>
        <end position="26"/>
    </location>
</feature>
<accession>C1MTA3</accession>
<reference evidence="2 3" key="1">
    <citation type="journal article" date="2009" name="Science">
        <title>Green evolution and dynamic adaptations revealed by genomes of the marine picoeukaryotes Micromonas.</title>
        <authorList>
            <person name="Worden A.Z."/>
            <person name="Lee J.H."/>
            <person name="Mock T."/>
            <person name="Rouze P."/>
            <person name="Simmons M.P."/>
            <person name="Aerts A.L."/>
            <person name="Allen A.E."/>
            <person name="Cuvelier M.L."/>
            <person name="Derelle E."/>
            <person name="Everett M.V."/>
            <person name="Foulon E."/>
            <person name="Grimwood J."/>
            <person name="Gundlach H."/>
            <person name="Henrissat B."/>
            <person name="Napoli C."/>
            <person name="McDonald S.M."/>
            <person name="Parker M.S."/>
            <person name="Rombauts S."/>
            <person name="Salamov A."/>
            <person name="Von Dassow P."/>
            <person name="Badger J.H."/>
            <person name="Coutinho P.M."/>
            <person name="Demir E."/>
            <person name="Dubchak I."/>
            <person name="Gentemann C."/>
            <person name="Eikrem W."/>
            <person name="Gready J.E."/>
            <person name="John U."/>
            <person name="Lanier W."/>
            <person name="Lindquist E.A."/>
            <person name="Lucas S."/>
            <person name="Mayer K.F."/>
            <person name="Moreau H."/>
            <person name="Not F."/>
            <person name="Otillar R."/>
            <person name="Panaud O."/>
            <person name="Pangilinan J."/>
            <person name="Paulsen I."/>
            <person name="Piegu B."/>
            <person name="Poliakov A."/>
            <person name="Robbens S."/>
            <person name="Schmutz J."/>
            <person name="Toulza E."/>
            <person name="Wyss T."/>
            <person name="Zelensky A."/>
            <person name="Zhou K."/>
            <person name="Armbrust E.V."/>
            <person name="Bhattacharya D."/>
            <person name="Goodenough U.W."/>
            <person name="Van de Peer Y."/>
            <person name="Grigoriev I.V."/>
        </authorList>
    </citation>
    <scope>NUCLEOTIDE SEQUENCE [LARGE SCALE GENOMIC DNA]</scope>
    <source>
        <strain evidence="2 3">CCMP1545</strain>
    </source>
</reference>
<dbReference type="GeneID" id="9684269"/>
<feature type="compositionally biased region" description="Basic residues" evidence="1">
    <location>
        <begin position="27"/>
        <end position="44"/>
    </location>
</feature>
<sequence length="287" mass="32229">MTFSRALTMTTCAASSSRSPSSFPLASRRRASATPRRRGARATRRAGNGDAPRDGEQRVSDEELREAIRECRELLEEATRMAGEQARAELTASFLRAPDGVESGLTGNLAIDMARVQLFFQGKGMRQWEAERVSRTLVEIDSVYHDVELLAVKYDRLVRTLPGVDVKSMVATDARVMATDIGVNVERMIAMADVFPKGKVPSMISEAPRLLYCDDLTERVERTIDCIKRVYPKETDESCMCAIIEEPTLLFELPDLNVFKERVRIDIAELPMTTQEMLVFATRNENE</sequence>
<feature type="compositionally biased region" description="Basic and acidic residues" evidence="1">
    <location>
        <begin position="51"/>
        <end position="62"/>
    </location>
</feature>
<feature type="compositionally biased region" description="Polar residues" evidence="1">
    <location>
        <begin position="1"/>
        <end position="12"/>
    </location>
</feature>
<protein>
    <submittedName>
        <fullName evidence="2">Predicted protein</fullName>
    </submittedName>
</protein>
<evidence type="ECO:0000256" key="1">
    <source>
        <dbReference type="SAM" id="MobiDB-lite"/>
    </source>
</evidence>
<evidence type="ECO:0000313" key="2">
    <source>
        <dbReference type="EMBL" id="EEH56908.1"/>
    </source>
</evidence>
<dbReference type="eggNOG" id="ENOG502SYWF">
    <property type="taxonomic scope" value="Eukaryota"/>
</dbReference>
<name>C1MTA3_MICPC</name>
<feature type="region of interest" description="Disordered" evidence="1">
    <location>
        <begin position="1"/>
        <end position="62"/>
    </location>
</feature>